<evidence type="ECO:0000313" key="7">
    <source>
        <dbReference type="EMBL" id="CCC93795.1"/>
    </source>
</evidence>
<evidence type="ECO:0000256" key="4">
    <source>
        <dbReference type="RuleBase" id="RU004273"/>
    </source>
</evidence>
<dbReference type="PRINTS" id="PR00114">
    <property type="entry name" value="STPHPHTASE"/>
</dbReference>
<dbReference type="Pfam" id="PF00149">
    <property type="entry name" value="Metallophos"/>
    <property type="match status" value="1"/>
</dbReference>
<evidence type="ECO:0000259" key="6">
    <source>
        <dbReference type="PROSITE" id="PS00125"/>
    </source>
</evidence>
<feature type="region of interest" description="Disordered" evidence="5">
    <location>
        <begin position="273"/>
        <end position="294"/>
    </location>
</feature>
<dbReference type="InterPro" id="IPR047129">
    <property type="entry name" value="PPA2-like"/>
</dbReference>
<organism evidence="7">
    <name type="scientific">Trypanosoma congolense (strain IL3000)</name>
    <dbReference type="NCBI Taxonomy" id="1068625"/>
    <lineage>
        <taxon>Eukaryota</taxon>
        <taxon>Discoba</taxon>
        <taxon>Euglenozoa</taxon>
        <taxon>Kinetoplastea</taxon>
        <taxon>Metakinetoplastina</taxon>
        <taxon>Trypanosomatida</taxon>
        <taxon>Trypanosomatidae</taxon>
        <taxon>Trypanosoma</taxon>
        <taxon>Nannomonas</taxon>
    </lineage>
</organism>
<dbReference type="InterPro" id="IPR006186">
    <property type="entry name" value="Ser/Thr-sp_prot-phosphatase"/>
</dbReference>
<name>G0UWM9_TRYCI</name>
<dbReference type="GO" id="GO:0004722">
    <property type="term" value="F:protein serine/threonine phosphatase activity"/>
    <property type="evidence" value="ECO:0007669"/>
    <property type="project" value="UniProtKB-EC"/>
</dbReference>
<dbReference type="Gene3D" id="3.60.21.10">
    <property type="match status" value="1"/>
</dbReference>
<gene>
    <name evidence="7" type="ORF">TCIL3000_10_5610</name>
</gene>
<dbReference type="EC" id="3.1.3.16" evidence="4"/>
<keyword evidence="1" id="KW-0479">Metal-binding</keyword>
<dbReference type="SMART" id="SM00156">
    <property type="entry name" value="PP2Ac"/>
    <property type="match status" value="1"/>
</dbReference>
<comment type="catalytic activity">
    <reaction evidence="4">
        <text>O-phospho-L-threonyl-[protein] + H2O = L-threonyl-[protein] + phosphate</text>
        <dbReference type="Rhea" id="RHEA:47004"/>
        <dbReference type="Rhea" id="RHEA-COMP:11060"/>
        <dbReference type="Rhea" id="RHEA-COMP:11605"/>
        <dbReference type="ChEBI" id="CHEBI:15377"/>
        <dbReference type="ChEBI" id="CHEBI:30013"/>
        <dbReference type="ChEBI" id="CHEBI:43474"/>
        <dbReference type="ChEBI" id="CHEBI:61977"/>
        <dbReference type="EC" id="3.1.3.16"/>
    </reaction>
</comment>
<dbReference type="PANTHER" id="PTHR45619">
    <property type="entry name" value="SERINE/THREONINE-PROTEIN PHOSPHATASE PP2A-RELATED"/>
    <property type="match status" value="1"/>
</dbReference>
<keyword evidence="2 4" id="KW-0378">Hydrolase</keyword>
<accession>G0UWM9</accession>
<sequence length="639" mass="69843">MGMGIFLFKRNDKLKTTVERKTATENSAGGGASIHSSDKINVTGFQLSHPLAPRGTEERHEGTDVMERATHVPVLDIMALYSHFRSSLQECTNFAHKKAFVSRVKSFSSQVVLSDGGEGSVDPESLGLAVVKYVSMKALRTRLRLAVALQNFCRVTEWEIENEEIEGGTGLLAALRGNFPNLGRATNDEGAGQTLKSFSPLESFDPARIYHQVLTTDTLPTMQEMIELFRRTHDVLRQEANVVLISTPCVVVGDIHGQKRDLVEKVLVAGGPIGPVNDKEDSQQGGSGDKTETDGGRNYLFLGDIVDRGPDSLGCLTLLFAAKLIAPERVCLLRGNHESSETNRNYGFLKECWERYPHPNGVEDDGSADCGTSDLTSCMWDLRPHLLWTLANEVFRSLPLCAVVTRSFSGDPKEGMHNTGSVSEDHIVCAMHGGLSPFIAESLDGILAVNRFRDIVDGPLADMTWADPVPGLSLLPKGSETLATAGTDSDGRAEVPCDTGASSPRREGMFVHHHAPFKYNEPVPTADTTVGYVHSARGRGYDFGEDVTLRFLRKNKLGFIIRAHQCVMEGYEWQHQKRLLTIFSAPNYCGLGNKGAILILHKDGAPEVVQFEADNTVNCGVDMAECTKPSPVPPREFCS</sequence>
<dbReference type="GO" id="GO:0046872">
    <property type="term" value="F:metal ion binding"/>
    <property type="evidence" value="ECO:0007669"/>
    <property type="project" value="UniProtKB-KW"/>
</dbReference>
<dbReference type="AlphaFoldDB" id="G0UWM9"/>
<feature type="domain" description="Serine/threonine specific protein phosphatases" evidence="6">
    <location>
        <begin position="333"/>
        <end position="338"/>
    </location>
</feature>
<dbReference type="VEuPathDB" id="TriTrypDB:TcIL3000_10_5610"/>
<dbReference type="InterPro" id="IPR004843">
    <property type="entry name" value="Calcineurin-like_PHP"/>
</dbReference>
<evidence type="ECO:0000256" key="2">
    <source>
        <dbReference type="ARBA" id="ARBA00022801"/>
    </source>
</evidence>
<evidence type="ECO:0000256" key="1">
    <source>
        <dbReference type="ARBA" id="ARBA00022723"/>
    </source>
</evidence>
<protein>
    <recommendedName>
        <fullName evidence="4">Serine/threonine-protein phosphatase</fullName>
        <ecNumber evidence="4">3.1.3.16</ecNumber>
    </recommendedName>
</protein>
<reference evidence="7" key="1">
    <citation type="journal article" date="2012" name="Proc. Natl. Acad. Sci. U.S.A.">
        <title>Antigenic diversity is generated by distinct evolutionary mechanisms in African trypanosome species.</title>
        <authorList>
            <person name="Jackson A.P."/>
            <person name="Berry A."/>
            <person name="Aslett M."/>
            <person name="Allison H.C."/>
            <person name="Burton P."/>
            <person name="Vavrova-Anderson J."/>
            <person name="Brown R."/>
            <person name="Browne H."/>
            <person name="Corton N."/>
            <person name="Hauser H."/>
            <person name="Gamble J."/>
            <person name="Gilderthorp R."/>
            <person name="Marcello L."/>
            <person name="McQuillan J."/>
            <person name="Otto T.D."/>
            <person name="Quail M.A."/>
            <person name="Sanders M.J."/>
            <person name="van Tonder A."/>
            <person name="Ginger M.L."/>
            <person name="Field M.C."/>
            <person name="Barry J.D."/>
            <person name="Hertz-Fowler C."/>
            <person name="Berriman M."/>
        </authorList>
    </citation>
    <scope>NUCLEOTIDE SEQUENCE</scope>
    <source>
        <strain evidence="7">IL3000</strain>
    </source>
</reference>
<keyword evidence="3" id="KW-0464">Manganese</keyword>
<dbReference type="EMBL" id="HE575323">
    <property type="protein sequence ID" value="CCC93795.1"/>
    <property type="molecule type" value="Genomic_DNA"/>
</dbReference>
<proteinExistence type="inferred from homology"/>
<comment type="similarity">
    <text evidence="4">Belongs to the PPP phosphatase family.</text>
</comment>
<evidence type="ECO:0000256" key="5">
    <source>
        <dbReference type="SAM" id="MobiDB-lite"/>
    </source>
</evidence>
<dbReference type="SUPFAM" id="SSF56300">
    <property type="entry name" value="Metallo-dependent phosphatases"/>
    <property type="match status" value="1"/>
</dbReference>
<evidence type="ECO:0000256" key="3">
    <source>
        <dbReference type="ARBA" id="ARBA00023211"/>
    </source>
</evidence>
<dbReference type="PROSITE" id="PS00125">
    <property type="entry name" value="SER_THR_PHOSPHATASE"/>
    <property type="match status" value="1"/>
</dbReference>
<dbReference type="InterPro" id="IPR029052">
    <property type="entry name" value="Metallo-depent_PP-like"/>
</dbReference>